<evidence type="ECO:0000313" key="2">
    <source>
        <dbReference type="Proteomes" id="UP000694892"/>
    </source>
</evidence>
<proteinExistence type="predicted"/>
<gene>
    <name evidence="1" type="ORF">XELAEV_18017786mg</name>
</gene>
<dbReference type="AlphaFoldDB" id="A0A974DBT0"/>
<organism evidence="1 2">
    <name type="scientific">Xenopus laevis</name>
    <name type="common">African clawed frog</name>
    <dbReference type="NCBI Taxonomy" id="8355"/>
    <lineage>
        <taxon>Eukaryota</taxon>
        <taxon>Metazoa</taxon>
        <taxon>Chordata</taxon>
        <taxon>Craniata</taxon>
        <taxon>Vertebrata</taxon>
        <taxon>Euteleostomi</taxon>
        <taxon>Amphibia</taxon>
        <taxon>Batrachia</taxon>
        <taxon>Anura</taxon>
        <taxon>Pipoidea</taxon>
        <taxon>Pipidae</taxon>
        <taxon>Xenopodinae</taxon>
        <taxon>Xenopus</taxon>
        <taxon>Xenopus</taxon>
    </lineage>
</organism>
<sequence>MYGNQSLAIKENQSMSRLSGLIKCAIHGQYLFWRDFPSGSNEPKIQNYCDVYLKMIVQNLHIVLFTAQKNLKKKLSLHKHF</sequence>
<accession>A0A974DBT0</accession>
<dbReference type="EMBL" id="CM004470">
    <property type="protein sequence ID" value="OCT89169.1"/>
    <property type="molecule type" value="Genomic_DNA"/>
</dbReference>
<reference evidence="2" key="1">
    <citation type="journal article" date="2016" name="Nature">
        <title>Genome evolution in the allotetraploid frog Xenopus laevis.</title>
        <authorList>
            <person name="Session A.M."/>
            <person name="Uno Y."/>
            <person name="Kwon T."/>
            <person name="Chapman J.A."/>
            <person name="Toyoda A."/>
            <person name="Takahashi S."/>
            <person name="Fukui A."/>
            <person name="Hikosaka A."/>
            <person name="Suzuki A."/>
            <person name="Kondo M."/>
            <person name="van Heeringen S.J."/>
            <person name="Quigley I."/>
            <person name="Heinz S."/>
            <person name="Ogino H."/>
            <person name="Ochi H."/>
            <person name="Hellsten U."/>
            <person name="Lyons J.B."/>
            <person name="Simakov O."/>
            <person name="Putnam N."/>
            <person name="Stites J."/>
            <person name="Kuroki Y."/>
            <person name="Tanaka T."/>
            <person name="Michiue T."/>
            <person name="Watanabe M."/>
            <person name="Bogdanovic O."/>
            <person name="Lister R."/>
            <person name="Georgiou G."/>
            <person name="Paranjpe S.S."/>
            <person name="van Kruijsbergen I."/>
            <person name="Shu S."/>
            <person name="Carlson J."/>
            <person name="Kinoshita T."/>
            <person name="Ohta Y."/>
            <person name="Mawaribuchi S."/>
            <person name="Jenkins J."/>
            <person name="Grimwood J."/>
            <person name="Schmutz J."/>
            <person name="Mitros T."/>
            <person name="Mozaffari S.V."/>
            <person name="Suzuki Y."/>
            <person name="Haramoto Y."/>
            <person name="Yamamoto T.S."/>
            <person name="Takagi C."/>
            <person name="Heald R."/>
            <person name="Miller K."/>
            <person name="Haudenschild C."/>
            <person name="Kitzman J."/>
            <person name="Nakayama T."/>
            <person name="Izutsu Y."/>
            <person name="Robert J."/>
            <person name="Fortriede J."/>
            <person name="Burns K."/>
            <person name="Lotay V."/>
            <person name="Karimi K."/>
            <person name="Yasuoka Y."/>
            <person name="Dichmann D.S."/>
            <person name="Flajnik M.F."/>
            <person name="Houston D.W."/>
            <person name="Shendure J."/>
            <person name="DuPasquier L."/>
            <person name="Vize P.D."/>
            <person name="Zorn A.M."/>
            <person name="Ito M."/>
            <person name="Marcotte E.M."/>
            <person name="Wallingford J.B."/>
            <person name="Ito Y."/>
            <person name="Asashima M."/>
            <person name="Ueno N."/>
            <person name="Matsuda Y."/>
            <person name="Veenstra G.J."/>
            <person name="Fujiyama A."/>
            <person name="Harland R.M."/>
            <person name="Taira M."/>
            <person name="Rokhsar D.S."/>
        </authorList>
    </citation>
    <scope>NUCLEOTIDE SEQUENCE [LARGE SCALE GENOMIC DNA]</scope>
    <source>
        <strain evidence="2">J</strain>
    </source>
</reference>
<name>A0A974DBT0_XENLA</name>
<evidence type="ECO:0000313" key="1">
    <source>
        <dbReference type="EMBL" id="OCT89169.1"/>
    </source>
</evidence>
<dbReference type="Proteomes" id="UP000694892">
    <property type="component" value="Chromosome 3L"/>
</dbReference>
<protein>
    <submittedName>
        <fullName evidence="1">Uncharacterized protein</fullName>
    </submittedName>
</protein>